<keyword evidence="3" id="KW-1185">Reference proteome</keyword>
<proteinExistence type="predicted"/>
<evidence type="ECO:0000313" key="2">
    <source>
        <dbReference type="EMBL" id="UQA91843.1"/>
    </source>
</evidence>
<dbReference type="Proteomes" id="UP000830115">
    <property type="component" value="Chromosome"/>
</dbReference>
<protein>
    <recommendedName>
        <fullName evidence="4">Secreted protein</fullName>
    </recommendedName>
</protein>
<sequence>MRKIMAIAVAGAVCSTSLTLATASNAAAAQRTPQCVKVRKYFDKGGQHHVRLTNLCAKRTSCYVIVIPHHKDPRGRLKKGVTKDVRYGPASWPRALFVKNTPCKHRGR</sequence>
<dbReference type="EMBL" id="CP086322">
    <property type="protein sequence ID" value="UQA91843.1"/>
    <property type="molecule type" value="Genomic_DNA"/>
</dbReference>
<gene>
    <name evidence="2" type="ORF">K9S39_08220</name>
</gene>
<evidence type="ECO:0008006" key="4">
    <source>
        <dbReference type="Google" id="ProtNLM"/>
    </source>
</evidence>
<feature type="chain" id="PRO_5046093251" description="Secreted protein" evidence="1">
    <location>
        <begin position="27"/>
        <end position="108"/>
    </location>
</feature>
<feature type="signal peptide" evidence="1">
    <location>
        <begin position="1"/>
        <end position="26"/>
    </location>
</feature>
<accession>A0ABY4M3S7</accession>
<evidence type="ECO:0000256" key="1">
    <source>
        <dbReference type="SAM" id="SignalP"/>
    </source>
</evidence>
<evidence type="ECO:0000313" key="3">
    <source>
        <dbReference type="Proteomes" id="UP000830115"/>
    </source>
</evidence>
<name>A0ABY4M3S7_9ACTN</name>
<keyword evidence="1" id="KW-0732">Signal</keyword>
<dbReference type="RefSeq" id="WP_248862657.1">
    <property type="nucleotide sequence ID" value="NZ_CP086322.1"/>
</dbReference>
<reference evidence="2" key="1">
    <citation type="submission" date="2021-10" db="EMBL/GenBank/DDBJ databases">
        <title>Streptomyces nigrumlapis sp.nov.,an antimicrobial producing actinobacterium isolated from Black Gobi rocks.</title>
        <authorList>
            <person name="Wen Y."/>
            <person name="Zhang W."/>
            <person name="Liu X.G."/>
        </authorList>
    </citation>
    <scope>NUCLEOTIDE SEQUENCE</scope>
    <source>
        <strain evidence="2">ST13-2-2</strain>
    </source>
</reference>
<organism evidence="2 3">
    <name type="scientific">Streptomyces halobius</name>
    <dbReference type="NCBI Taxonomy" id="2879846"/>
    <lineage>
        <taxon>Bacteria</taxon>
        <taxon>Bacillati</taxon>
        <taxon>Actinomycetota</taxon>
        <taxon>Actinomycetes</taxon>
        <taxon>Kitasatosporales</taxon>
        <taxon>Streptomycetaceae</taxon>
        <taxon>Streptomyces</taxon>
    </lineage>
</organism>